<dbReference type="AlphaFoldDB" id="A0A7S7SMP0"/>
<organism evidence="1 2">
    <name type="scientific">Paludibaculum fermentans</name>
    <dbReference type="NCBI Taxonomy" id="1473598"/>
    <lineage>
        <taxon>Bacteria</taxon>
        <taxon>Pseudomonadati</taxon>
        <taxon>Acidobacteriota</taxon>
        <taxon>Terriglobia</taxon>
        <taxon>Bryobacterales</taxon>
        <taxon>Bryobacteraceae</taxon>
        <taxon>Paludibaculum</taxon>
    </lineage>
</organism>
<accession>A0A7S7SMP0</accession>
<reference evidence="1 2" key="1">
    <citation type="submission" date="2020-10" db="EMBL/GenBank/DDBJ databases">
        <title>Complete genome sequence of Paludibaculum fermentans P105T, a facultatively anaerobic acidobacterium capable of dissimilatory Fe(III) reduction.</title>
        <authorList>
            <person name="Dedysh S.N."/>
            <person name="Beletsky A.V."/>
            <person name="Kulichevskaya I.S."/>
            <person name="Mardanov A.V."/>
            <person name="Ravin N.V."/>
        </authorList>
    </citation>
    <scope>NUCLEOTIDE SEQUENCE [LARGE SCALE GENOMIC DNA]</scope>
    <source>
        <strain evidence="1 2">P105</strain>
    </source>
</reference>
<dbReference type="KEGG" id="pfer:IRI77_09375"/>
<keyword evidence="2" id="KW-1185">Reference proteome</keyword>
<name>A0A7S7SMP0_PALFE</name>
<evidence type="ECO:0000313" key="1">
    <source>
        <dbReference type="EMBL" id="QOY90143.1"/>
    </source>
</evidence>
<sequence length="727" mass="80541">MRRREFVGLLPASLLAQTPDRPLPQFASLAHQLVWRNWDLVPSQRIARALSCPVATVAALAKEMQLARREPDLRYARRQRFQILRRNWTFVPMEQLTVLANMSEVEVTALLAEDAFYNGHLGPKPAVRRIAVEHDKRTGLDYGIRGAAEPTARFDFAPSLQRDMPGSPAQPASAAFDPRIGFPYSAVYGDVLGDPDFQGYYPDSVLESMKQQGLNGIWLHGLLRELTVHSLLPGYGEQATVRLQRLNGLIERSAAHGLGVYLYLNEPRAMPTSFFDTHPELRGDLGRPGDGLTSLCTSTEPVRSWLREAVQQLMEKAPRLAGLILITASENTTNCYSLRRKTACPRCARRPASSVIGEVVDEIRKGARSSAPQVRILAWDWSWGVVEDDPQSATIAALPKDVTLQVDFERGTPATRMGRKTLIDEYSLSIPGPSPRAERHIAQAKQRGMGAMAKVQIGNSWELGLLPFIPVPDLIAAKCAALRSSGVQGAMLSWTLGTWPSANWLVAREFFGENVPSVEDALTRAATQRYGQSGVDGARKAWAIFSRAFAEYPYSNSLVYSSVVQQGPAHPLWLEPSGQRPKILNSFDDLGWTQPYGPEAVSQAFRGMAAAWSAGVRAFEPVARHGGPRAQADQRIHQAGQLYFESIANQVEIHNIRAKAGALARLRTLIEDELRIAEQFLPICEADPRVGFEASLQYFYLPQDVREKILWCRAVLKSSPLLKAGLR</sequence>
<dbReference type="RefSeq" id="WP_194451808.1">
    <property type="nucleotide sequence ID" value="NZ_CP063849.1"/>
</dbReference>
<protein>
    <submittedName>
        <fullName evidence="1">Uncharacterized protein</fullName>
    </submittedName>
</protein>
<proteinExistence type="predicted"/>
<evidence type="ECO:0000313" key="2">
    <source>
        <dbReference type="Proteomes" id="UP000593892"/>
    </source>
</evidence>
<gene>
    <name evidence="1" type="ORF">IRI77_09375</name>
</gene>
<dbReference type="Proteomes" id="UP000593892">
    <property type="component" value="Chromosome"/>
</dbReference>
<dbReference type="EMBL" id="CP063849">
    <property type="protein sequence ID" value="QOY90143.1"/>
    <property type="molecule type" value="Genomic_DNA"/>
</dbReference>